<reference evidence="1 2" key="1">
    <citation type="journal article" date="2006" name="Science">
        <title>The genome of black cottonwood, Populus trichocarpa (Torr. &amp; Gray).</title>
        <authorList>
            <person name="Tuskan G.A."/>
            <person name="Difazio S."/>
            <person name="Jansson S."/>
            <person name="Bohlmann J."/>
            <person name="Grigoriev I."/>
            <person name="Hellsten U."/>
            <person name="Putnam N."/>
            <person name="Ralph S."/>
            <person name="Rombauts S."/>
            <person name="Salamov A."/>
            <person name="Schein J."/>
            <person name="Sterck L."/>
            <person name="Aerts A."/>
            <person name="Bhalerao R.R."/>
            <person name="Bhalerao R.P."/>
            <person name="Blaudez D."/>
            <person name="Boerjan W."/>
            <person name="Brun A."/>
            <person name="Brunner A."/>
            <person name="Busov V."/>
            <person name="Campbell M."/>
            <person name="Carlson J."/>
            <person name="Chalot M."/>
            <person name="Chapman J."/>
            <person name="Chen G.L."/>
            <person name="Cooper D."/>
            <person name="Coutinho P.M."/>
            <person name="Couturier J."/>
            <person name="Covert S."/>
            <person name="Cronk Q."/>
            <person name="Cunningham R."/>
            <person name="Davis J."/>
            <person name="Degroeve S."/>
            <person name="Dejardin A."/>
            <person name="Depamphilis C."/>
            <person name="Detter J."/>
            <person name="Dirks B."/>
            <person name="Dubchak I."/>
            <person name="Duplessis S."/>
            <person name="Ehlting J."/>
            <person name="Ellis B."/>
            <person name="Gendler K."/>
            <person name="Goodstein D."/>
            <person name="Gribskov M."/>
            <person name="Grimwood J."/>
            <person name="Groover A."/>
            <person name="Gunter L."/>
            <person name="Hamberger B."/>
            <person name="Heinze B."/>
            <person name="Helariutta Y."/>
            <person name="Henrissat B."/>
            <person name="Holligan D."/>
            <person name="Holt R."/>
            <person name="Huang W."/>
            <person name="Islam-Faridi N."/>
            <person name="Jones S."/>
            <person name="Jones-Rhoades M."/>
            <person name="Jorgensen R."/>
            <person name="Joshi C."/>
            <person name="Kangasjarvi J."/>
            <person name="Karlsson J."/>
            <person name="Kelleher C."/>
            <person name="Kirkpatrick R."/>
            <person name="Kirst M."/>
            <person name="Kohler A."/>
            <person name="Kalluri U."/>
            <person name="Larimer F."/>
            <person name="Leebens-Mack J."/>
            <person name="Leple J.C."/>
            <person name="Locascio P."/>
            <person name="Lou Y."/>
            <person name="Lucas S."/>
            <person name="Martin F."/>
            <person name="Montanini B."/>
            <person name="Napoli C."/>
            <person name="Nelson D.R."/>
            <person name="Nelson C."/>
            <person name="Nieminen K."/>
            <person name="Nilsson O."/>
            <person name="Pereda V."/>
            <person name="Peter G."/>
            <person name="Philippe R."/>
            <person name="Pilate G."/>
            <person name="Poliakov A."/>
            <person name="Razumovskaya J."/>
            <person name="Richardson P."/>
            <person name="Rinaldi C."/>
            <person name="Ritland K."/>
            <person name="Rouze P."/>
            <person name="Ryaboy D."/>
            <person name="Schmutz J."/>
            <person name="Schrader J."/>
            <person name="Segerman B."/>
            <person name="Shin H."/>
            <person name="Siddiqui A."/>
            <person name="Sterky F."/>
            <person name="Terry A."/>
            <person name="Tsai C.J."/>
            <person name="Uberbacher E."/>
            <person name="Unneberg P."/>
            <person name="Vahala J."/>
            <person name="Wall K."/>
            <person name="Wessler S."/>
            <person name="Yang G."/>
            <person name="Yin T."/>
            <person name="Douglas C."/>
            <person name="Marra M."/>
            <person name="Sandberg G."/>
            <person name="Van de Peer Y."/>
            <person name="Rokhsar D."/>
        </authorList>
    </citation>
    <scope>NUCLEOTIDE SEQUENCE [LARGE SCALE GENOMIC DNA]</scope>
    <source>
        <strain evidence="2">cv. Nisqually</strain>
    </source>
</reference>
<name>A0ACC0T0L5_POPTR</name>
<keyword evidence="2" id="KW-1185">Reference proteome</keyword>
<protein>
    <submittedName>
        <fullName evidence="1">Uncharacterized protein</fullName>
    </submittedName>
</protein>
<organism evidence="1 2">
    <name type="scientific">Populus trichocarpa</name>
    <name type="common">Western balsam poplar</name>
    <name type="synonym">Populus balsamifera subsp. trichocarpa</name>
    <dbReference type="NCBI Taxonomy" id="3694"/>
    <lineage>
        <taxon>Eukaryota</taxon>
        <taxon>Viridiplantae</taxon>
        <taxon>Streptophyta</taxon>
        <taxon>Embryophyta</taxon>
        <taxon>Tracheophyta</taxon>
        <taxon>Spermatophyta</taxon>
        <taxon>Magnoliopsida</taxon>
        <taxon>eudicotyledons</taxon>
        <taxon>Gunneridae</taxon>
        <taxon>Pentapetalae</taxon>
        <taxon>rosids</taxon>
        <taxon>fabids</taxon>
        <taxon>Malpighiales</taxon>
        <taxon>Salicaceae</taxon>
        <taxon>Saliceae</taxon>
        <taxon>Populus</taxon>
    </lineage>
</organism>
<gene>
    <name evidence="1" type="ORF">POPTR_005G180900v4</name>
</gene>
<dbReference type="EMBL" id="CM009294">
    <property type="protein sequence ID" value="KAI9395066.1"/>
    <property type="molecule type" value="Genomic_DNA"/>
</dbReference>
<proteinExistence type="predicted"/>
<dbReference type="Proteomes" id="UP000006729">
    <property type="component" value="Chromosome 5"/>
</dbReference>
<comment type="caution">
    <text evidence="1">The sequence shown here is derived from an EMBL/GenBank/DDBJ whole genome shotgun (WGS) entry which is preliminary data.</text>
</comment>
<evidence type="ECO:0000313" key="1">
    <source>
        <dbReference type="EMBL" id="KAI9395066.1"/>
    </source>
</evidence>
<sequence length="168" mass="18600">MGSLQQEQQLCDQNANTSPGKSERIAALDLDGQSRPHLALIMTSRSISFSHVKLVFGFLCHHILWKKKHRAFPDLRPGFLVSLAYLDPGNLETDLQAGANHGYDLLWVILIGLIFALAIRSLAANLGVSTGKYLSELCKVEYPKFWLQAEVAVVAADIPGGMCKFDYR</sequence>
<evidence type="ECO:0000313" key="2">
    <source>
        <dbReference type="Proteomes" id="UP000006729"/>
    </source>
</evidence>
<accession>A0ACC0T0L5</accession>